<protein>
    <submittedName>
        <fullName evidence="1">Uncharacterized protein</fullName>
    </submittedName>
</protein>
<reference evidence="2" key="1">
    <citation type="submission" date="2016-10" db="EMBL/GenBank/DDBJ databases">
        <authorList>
            <person name="Varghese N."/>
            <person name="Submissions S."/>
        </authorList>
    </citation>
    <scope>NUCLEOTIDE SEQUENCE [LARGE SCALE GENOMIC DNA]</scope>
    <source>
        <strain evidence="2">DC30,IBRC 10041,KCTC 4046</strain>
    </source>
</reference>
<dbReference type="Proteomes" id="UP000199079">
    <property type="component" value="Unassembled WGS sequence"/>
</dbReference>
<sequence length="262" mass="29926">MAIESRQSELEKNDGKVLNVLLDGRANPLLIRDKTDLDKGETNTILVRLGRQGFVNQVTRGLYEITEKGKSAICSSQSNRRFHPPIKESDKETFPLKANETEQSGYMQWILLGVNDEAGFYFDRTKRTVHKVTTDEGELIEEDSWSIQDRVYGESASERVLTYVEVEQRDQIWDRWSEYSLAISFANAMKTLAPTLLSDRECLVYSMVQIFDIQGTDTLSFTDETSMSTASETRRVERKLEESQDLLEWIRGYSGALIGPSK</sequence>
<dbReference type="AlphaFoldDB" id="A0A1H3IS29"/>
<dbReference type="OrthoDB" id="275628at2157"/>
<dbReference type="Gene3D" id="1.10.10.10">
    <property type="entry name" value="Winged helix-like DNA-binding domain superfamily/Winged helix DNA-binding domain"/>
    <property type="match status" value="1"/>
</dbReference>
<proteinExistence type="predicted"/>
<dbReference type="EMBL" id="FNPC01000004">
    <property type="protein sequence ID" value="SDY29674.1"/>
    <property type="molecule type" value="Genomic_DNA"/>
</dbReference>
<accession>A0A1H3IS29</accession>
<keyword evidence="2" id="KW-1185">Reference proteome</keyword>
<evidence type="ECO:0000313" key="2">
    <source>
        <dbReference type="Proteomes" id="UP000199079"/>
    </source>
</evidence>
<dbReference type="InterPro" id="IPR036388">
    <property type="entry name" value="WH-like_DNA-bd_sf"/>
</dbReference>
<gene>
    <name evidence="1" type="ORF">SAMN05216564_104211</name>
</gene>
<organism evidence="1 2">
    <name type="scientific">Halopenitus persicus</name>
    <dbReference type="NCBI Taxonomy" id="1048396"/>
    <lineage>
        <taxon>Archaea</taxon>
        <taxon>Methanobacteriati</taxon>
        <taxon>Methanobacteriota</taxon>
        <taxon>Stenosarchaea group</taxon>
        <taxon>Halobacteria</taxon>
        <taxon>Halobacteriales</taxon>
        <taxon>Haloferacaceae</taxon>
        <taxon>Halopenitus</taxon>
    </lineage>
</organism>
<evidence type="ECO:0000313" key="1">
    <source>
        <dbReference type="EMBL" id="SDY29674.1"/>
    </source>
</evidence>
<dbReference type="RefSeq" id="WP_176819456.1">
    <property type="nucleotide sequence ID" value="NZ_FNPC01000004.1"/>
</dbReference>
<name>A0A1H3IS29_9EURY</name>